<evidence type="ECO:0000256" key="6">
    <source>
        <dbReference type="ARBA" id="ARBA00023034"/>
    </source>
</evidence>
<keyword evidence="8 9" id="KW-0325">Glycoprotein</keyword>
<keyword evidence="3 9" id="KW-0808">Transferase</keyword>
<keyword evidence="7 9" id="KW-0472">Membrane</keyword>
<dbReference type="InterPro" id="IPR027417">
    <property type="entry name" value="P-loop_NTPase"/>
</dbReference>
<comment type="caution">
    <text evidence="10">The sequence shown here is derived from an EMBL/GenBank/DDBJ whole genome shotgun (WGS) entry which is preliminary data.</text>
</comment>
<evidence type="ECO:0000256" key="3">
    <source>
        <dbReference type="ARBA" id="ARBA00022679"/>
    </source>
</evidence>
<dbReference type="Pfam" id="PF03567">
    <property type="entry name" value="Sulfotransfer_2"/>
    <property type="match status" value="1"/>
</dbReference>
<dbReference type="GO" id="GO:0008146">
    <property type="term" value="F:sulfotransferase activity"/>
    <property type="evidence" value="ECO:0007669"/>
    <property type="project" value="InterPro"/>
</dbReference>
<dbReference type="GO" id="GO:0016051">
    <property type="term" value="P:carbohydrate biosynthetic process"/>
    <property type="evidence" value="ECO:0007669"/>
    <property type="project" value="InterPro"/>
</dbReference>
<dbReference type="EMBL" id="JARGDH010000005">
    <property type="protein sequence ID" value="KAL0267684.1"/>
    <property type="molecule type" value="Genomic_DNA"/>
</dbReference>
<dbReference type="GO" id="GO:0000139">
    <property type="term" value="C:Golgi membrane"/>
    <property type="evidence" value="ECO:0007669"/>
    <property type="project" value="UniProtKB-SubCell"/>
</dbReference>
<dbReference type="SUPFAM" id="SSF52540">
    <property type="entry name" value="P-loop containing nucleoside triphosphate hydrolases"/>
    <property type="match status" value="1"/>
</dbReference>
<feature type="transmembrane region" description="Helical" evidence="9">
    <location>
        <begin position="125"/>
        <end position="149"/>
    </location>
</feature>
<evidence type="ECO:0000256" key="9">
    <source>
        <dbReference type="RuleBase" id="RU364020"/>
    </source>
</evidence>
<keyword evidence="9" id="KW-0735">Signal-anchor</keyword>
<evidence type="ECO:0000313" key="10">
    <source>
        <dbReference type="EMBL" id="KAL0267684.1"/>
    </source>
</evidence>
<dbReference type="PANTHER" id="PTHR12137">
    <property type="entry name" value="CARBOHYDRATE SULFOTRANSFERASE"/>
    <property type="match status" value="1"/>
</dbReference>
<keyword evidence="5 9" id="KW-1133">Transmembrane helix</keyword>
<dbReference type="AlphaFoldDB" id="A0AAW2HD98"/>
<comment type="subcellular location">
    <subcellularLocation>
        <location evidence="1 9">Golgi apparatus membrane</location>
        <topology evidence="1 9">Single-pass type II membrane protein</topology>
    </subcellularLocation>
</comment>
<keyword evidence="4 9" id="KW-0812">Transmembrane</keyword>
<evidence type="ECO:0000256" key="5">
    <source>
        <dbReference type="ARBA" id="ARBA00022989"/>
    </source>
</evidence>
<evidence type="ECO:0000256" key="7">
    <source>
        <dbReference type="ARBA" id="ARBA00023136"/>
    </source>
</evidence>
<organism evidence="10">
    <name type="scientific">Menopon gallinae</name>
    <name type="common">poultry shaft louse</name>
    <dbReference type="NCBI Taxonomy" id="328185"/>
    <lineage>
        <taxon>Eukaryota</taxon>
        <taxon>Metazoa</taxon>
        <taxon>Ecdysozoa</taxon>
        <taxon>Arthropoda</taxon>
        <taxon>Hexapoda</taxon>
        <taxon>Insecta</taxon>
        <taxon>Pterygota</taxon>
        <taxon>Neoptera</taxon>
        <taxon>Paraneoptera</taxon>
        <taxon>Psocodea</taxon>
        <taxon>Troctomorpha</taxon>
        <taxon>Phthiraptera</taxon>
        <taxon>Amblycera</taxon>
        <taxon>Menoponidae</taxon>
        <taxon>Menopon</taxon>
    </lineage>
</organism>
<accession>A0AAW2HD98</accession>
<dbReference type="Gene3D" id="3.40.50.300">
    <property type="entry name" value="P-loop containing nucleotide triphosphate hydrolases"/>
    <property type="match status" value="1"/>
</dbReference>
<dbReference type="InterPro" id="IPR018011">
    <property type="entry name" value="Carb_sulfotrans_8-10"/>
</dbReference>
<comment type="similarity">
    <text evidence="2 9">Belongs to the sulfotransferase 2 family.</text>
</comment>
<keyword evidence="6 9" id="KW-0333">Golgi apparatus</keyword>
<comment type="caution">
    <text evidence="9">Lacks conserved residue(s) required for the propagation of feature annotation.</text>
</comment>
<evidence type="ECO:0000256" key="8">
    <source>
        <dbReference type="ARBA" id="ARBA00023180"/>
    </source>
</evidence>
<keyword evidence="9" id="KW-0119">Carbohydrate metabolism</keyword>
<protein>
    <recommendedName>
        <fullName evidence="9">Carbohydrate sulfotransferase</fullName>
        <ecNumber evidence="9">2.8.2.-</ecNumber>
    </recommendedName>
</protein>
<evidence type="ECO:0000256" key="4">
    <source>
        <dbReference type="ARBA" id="ARBA00022692"/>
    </source>
</evidence>
<dbReference type="EC" id="2.8.2.-" evidence="9"/>
<dbReference type="InterPro" id="IPR005331">
    <property type="entry name" value="Sulfotransferase"/>
</dbReference>
<feature type="transmembrane region" description="Helical" evidence="9">
    <location>
        <begin position="80"/>
        <end position="104"/>
    </location>
</feature>
<gene>
    <name evidence="10" type="ORF">PYX00_009878</name>
</gene>
<reference evidence="10" key="1">
    <citation type="journal article" date="2024" name="Gigascience">
        <title>Chromosome-level genome of the poultry shaft louse Menopon gallinae provides insight into the host-switching and adaptive evolution of parasitic lice.</title>
        <authorList>
            <person name="Xu Y."/>
            <person name="Ma L."/>
            <person name="Liu S."/>
            <person name="Liang Y."/>
            <person name="Liu Q."/>
            <person name="He Z."/>
            <person name="Tian L."/>
            <person name="Duan Y."/>
            <person name="Cai W."/>
            <person name="Li H."/>
            <person name="Song F."/>
        </authorList>
    </citation>
    <scope>NUCLEOTIDE SEQUENCE</scope>
    <source>
        <strain evidence="10">Cailab_2023a</strain>
    </source>
</reference>
<dbReference type="PANTHER" id="PTHR12137:SF54">
    <property type="entry name" value="CARBOHYDRATE SULFOTRANSFERASE"/>
    <property type="match status" value="1"/>
</dbReference>
<sequence>MWELIHFSGIVSEKICDLHDLFACPESETCAQKGNSTSEGICKCQNGFERIGLSGLCIKRDTEHPVLPTPESVYSHGSSVSAIAIGILVPLFLILIVGFLVFTAKKYRWLHRVREHAHQLRARHYDTVLMLVAVAIGAFTAFTMLLYAISESARCDSNSSILCFYVNKEDDLATRNVSFRVAKSASDFRRRYQIISRSRVYNIKVETTERFGNLRAPPDSNNVTPGDTFRTRRNIYYGARTSRLNFVTSSVVQRKPTEVFPILSSGQIFSKYTTSDKKSSNEISKEDDYLYLTQNLVSLLNNEKLNASLVNDTFRYYAERQQNLHVGCRKYYNASEILKVKRVKLDHILIDENRKVLFCYVPKVACTNWKRIFMLLTGKASNISQVMRIPSYKVHARNLFTSLQNYSAAEVDQILRDYTKFIFVRNPFERLLSAYHNKLEQHYDSSKYFQARFGKYIIKKFRKNPSNVSLEKGDDVTFSEFVDYLTSSDSSSYNEHWQTVTNLCHPCFINYDLIGKYETLISDSSFVLDYLKLNFSFPVLEKPSRTASSLKKYFNVISKDVIYKLYRIYEMDFKLFGYDLFKTLDWTNES</sequence>
<name>A0AAW2HD98_9NEOP</name>
<evidence type="ECO:0000256" key="2">
    <source>
        <dbReference type="ARBA" id="ARBA00006339"/>
    </source>
</evidence>
<proteinExistence type="inferred from homology"/>
<evidence type="ECO:0000256" key="1">
    <source>
        <dbReference type="ARBA" id="ARBA00004323"/>
    </source>
</evidence>